<evidence type="ECO:0000259" key="10">
    <source>
        <dbReference type="Pfam" id="PF01529"/>
    </source>
</evidence>
<accession>A0A8T2V9Y8</accession>
<feature type="region of interest" description="Disordered" evidence="9">
    <location>
        <begin position="81"/>
        <end position="131"/>
    </location>
</feature>
<feature type="compositionally biased region" description="Low complexity" evidence="9">
    <location>
        <begin position="532"/>
        <end position="554"/>
    </location>
</feature>
<dbReference type="PANTHER" id="PTHR22883">
    <property type="entry name" value="ZINC FINGER DHHC DOMAIN CONTAINING PROTEIN"/>
    <property type="match status" value="1"/>
</dbReference>
<dbReference type="OrthoDB" id="9909019at2759"/>
<evidence type="ECO:0000256" key="3">
    <source>
        <dbReference type="ARBA" id="ARBA00022679"/>
    </source>
</evidence>
<keyword evidence="12" id="KW-1185">Reference proteome</keyword>
<feature type="transmembrane region" description="Helical" evidence="8">
    <location>
        <begin position="12"/>
        <end position="36"/>
    </location>
</feature>
<name>A0A8T2V9Y8_CERRI</name>
<feature type="compositionally biased region" description="Basic and acidic residues" evidence="9">
    <location>
        <begin position="600"/>
        <end position="617"/>
    </location>
</feature>
<feature type="domain" description="Palmitoyltransferase DHHC" evidence="10">
    <location>
        <begin position="166"/>
        <end position="302"/>
    </location>
</feature>
<reference evidence="11" key="1">
    <citation type="submission" date="2021-08" db="EMBL/GenBank/DDBJ databases">
        <title>WGS assembly of Ceratopteris richardii.</title>
        <authorList>
            <person name="Marchant D.B."/>
            <person name="Chen G."/>
            <person name="Jenkins J."/>
            <person name="Shu S."/>
            <person name="Leebens-Mack J."/>
            <person name="Grimwood J."/>
            <person name="Schmutz J."/>
            <person name="Soltis P."/>
            <person name="Soltis D."/>
            <person name="Chen Z.-H."/>
        </authorList>
    </citation>
    <scope>NUCLEOTIDE SEQUENCE</scope>
    <source>
        <strain evidence="11">Whitten #5841</strain>
        <tissue evidence="11">Leaf</tissue>
    </source>
</reference>
<feature type="transmembrane region" description="Helical" evidence="8">
    <location>
        <begin position="214"/>
        <end position="236"/>
    </location>
</feature>
<evidence type="ECO:0000256" key="7">
    <source>
        <dbReference type="ARBA" id="ARBA00023315"/>
    </source>
</evidence>
<dbReference type="AlphaFoldDB" id="A0A8T2V9Y8"/>
<dbReference type="PROSITE" id="PS50216">
    <property type="entry name" value="DHHC"/>
    <property type="match status" value="1"/>
</dbReference>
<keyword evidence="4 8" id="KW-0812">Transmembrane</keyword>
<comment type="caution">
    <text evidence="11">The sequence shown here is derived from an EMBL/GenBank/DDBJ whole genome shotgun (WGS) entry which is preliminary data.</text>
</comment>
<dbReference type="GO" id="GO:0006612">
    <property type="term" value="P:protein targeting to membrane"/>
    <property type="evidence" value="ECO:0007669"/>
    <property type="project" value="TreeGrafter"/>
</dbReference>
<evidence type="ECO:0000313" key="12">
    <source>
        <dbReference type="Proteomes" id="UP000825935"/>
    </source>
</evidence>
<evidence type="ECO:0000256" key="5">
    <source>
        <dbReference type="ARBA" id="ARBA00022989"/>
    </source>
</evidence>
<dbReference type="GO" id="GO:0005794">
    <property type="term" value="C:Golgi apparatus"/>
    <property type="evidence" value="ECO:0007669"/>
    <property type="project" value="TreeGrafter"/>
</dbReference>
<evidence type="ECO:0000256" key="4">
    <source>
        <dbReference type="ARBA" id="ARBA00022692"/>
    </source>
</evidence>
<keyword evidence="6 8" id="KW-0472">Membrane</keyword>
<feature type="compositionally biased region" description="Polar residues" evidence="9">
    <location>
        <begin position="567"/>
        <end position="577"/>
    </location>
</feature>
<evidence type="ECO:0000256" key="2">
    <source>
        <dbReference type="ARBA" id="ARBA00008574"/>
    </source>
</evidence>
<feature type="region of interest" description="Disordered" evidence="9">
    <location>
        <begin position="600"/>
        <end position="635"/>
    </location>
</feature>
<feature type="compositionally biased region" description="Basic and acidic residues" evidence="9">
    <location>
        <begin position="556"/>
        <end position="566"/>
    </location>
</feature>
<gene>
    <name evidence="11" type="ORF">KP509_01G002000</name>
</gene>
<dbReference type="InterPro" id="IPR001594">
    <property type="entry name" value="Palmitoyltrfase_DHHC"/>
</dbReference>
<feature type="compositionally biased region" description="Low complexity" evidence="9">
    <location>
        <begin position="81"/>
        <end position="95"/>
    </location>
</feature>
<sequence length="677" mass="73797">MRRHGWELPYHPLQIVAIAVFLALAFAFYVFLAPFIGTRLMEIFSISIYSPLMMSVFGLYIWCAAANPADPAVFLPKKKVGSCTSRTTSSGTSSRIAGTKNETSTDPSSLAPPSSAHSKSSKGLSSPVNTAKDEPKVSVWRLLPKSLCFCCDFKCDEFSNEAYVEEDKLYCTLCEVEISKRSKHCRVCDKCIDCFDHHCRWLNNCIGRKNYRPFITLVVLGLCLLVLEWVAGVWVISRCFLNRGEFQEEISSRLGSSFSVPPFLIVVASCTLLAAFATLPLVQLCLFHALLIYKGMSTYDYIVGMRDREQNSGVMADRFPSPFASPSSSVATAMSGASSVGAFYHASRCTPPHPFVDRELSADKVDECKLSIPETQTRAQADGRMKKPPPVKISPWALARLNPEDAVRAVGKARRQSSILRPVSHKDAAAVVIAETDSSCDPSSDEVTKGIIASMSSPMAVHGHNGVPIQAKRQQNGAKPRDLYSGTASKVLVTFGGDAQGYIERGGYSAEVGATIMPLQREARNAFCGRSVGSVSRSGSLSTSASSSESNAESPEIPHSRTDFQEQRGTSSSSHSFIQRRDALHEADTGLHAQGADSLYDKGEEHSHGHRFTRDYGRPVNDGYEASGGESADDSDTYCQLQAVQGGTASVPADHAVLALSQRNFTYPYRHQNRREG</sequence>
<dbReference type="Pfam" id="PF01529">
    <property type="entry name" value="DHHC"/>
    <property type="match status" value="1"/>
</dbReference>
<comment type="domain">
    <text evidence="8">The DHHC domain is required for palmitoyltransferase activity.</text>
</comment>
<evidence type="ECO:0000256" key="8">
    <source>
        <dbReference type="RuleBase" id="RU079119"/>
    </source>
</evidence>
<dbReference type="Proteomes" id="UP000825935">
    <property type="component" value="Chromosome 1"/>
</dbReference>
<organism evidence="11 12">
    <name type="scientific">Ceratopteris richardii</name>
    <name type="common">Triangle waterfern</name>
    <dbReference type="NCBI Taxonomy" id="49495"/>
    <lineage>
        <taxon>Eukaryota</taxon>
        <taxon>Viridiplantae</taxon>
        <taxon>Streptophyta</taxon>
        <taxon>Embryophyta</taxon>
        <taxon>Tracheophyta</taxon>
        <taxon>Polypodiopsida</taxon>
        <taxon>Polypodiidae</taxon>
        <taxon>Polypodiales</taxon>
        <taxon>Pteridineae</taxon>
        <taxon>Pteridaceae</taxon>
        <taxon>Parkerioideae</taxon>
        <taxon>Ceratopteris</taxon>
    </lineage>
</organism>
<keyword evidence="3 8" id="KW-0808">Transferase</keyword>
<comment type="subcellular location">
    <subcellularLocation>
        <location evidence="1">Membrane</location>
        <topology evidence="1">Multi-pass membrane protein</topology>
    </subcellularLocation>
</comment>
<dbReference type="InterPro" id="IPR039859">
    <property type="entry name" value="PFA4/ZDH16/20/ERF2-like"/>
</dbReference>
<evidence type="ECO:0000256" key="6">
    <source>
        <dbReference type="ARBA" id="ARBA00023136"/>
    </source>
</evidence>
<evidence type="ECO:0000256" key="9">
    <source>
        <dbReference type="SAM" id="MobiDB-lite"/>
    </source>
</evidence>
<comment type="catalytic activity">
    <reaction evidence="8">
        <text>L-cysteinyl-[protein] + hexadecanoyl-CoA = S-hexadecanoyl-L-cysteinyl-[protein] + CoA</text>
        <dbReference type="Rhea" id="RHEA:36683"/>
        <dbReference type="Rhea" id="RHEA-COMP:10131"/>
        <dbReference type="Rhea" id="RHEA-COMP:11032"/>
        <dbReference type="ChEBI" id="CHEBI:29950"/>
        <dbReference type="ChEBI" id="CHEBI:57287"/>
        <dbReference type="ChEBI" id="CHEBI:57379"/>
        <dbReference type="ChEBI" id="CHEBI:74151"/>
        <dbReference type="EC" id="2.3.1.225"/>
    </reaction>
</comment>
<dbReference type="GO" id="GO:0019706">
    <property type="term" value="F:protein-cysteine S-palmitoyltransferase activity"/>
    <property type="evidence" value="ECO:0007669"/>
    <property type="project" value="UniProtKB-EC"/>
</dbReference>
<dbReference type="EMBL" id="CM035406">
    <property type="protein sequence ID" value="KAH7445311.1"/>
    <property type="molecule type" value="Genomic_DNA"/>
</dbReference>
<feature type="compositionally biased region" description="Low complexity" evidence="9">
    <location>
        <begin position="107"/>
        <end position="127"/>
    </location>
</feature>
<dbReference type="EMBL" id="CM035406">
    <property type="protein sequence ID" value="KAH7445309.1"/>
    <property type="molecule type" value="Genomic_DNA"/>
</dbReference>
<evidence type="ECO:0000313" key="11">
    <source>
        <dbReference type="EMBL" id="KAH7445311.1"/>
    </source>
</evidence>
<dbReference type="PANTHER" id="PTHR22883:SF265">
    <property type="entry name" value="PROTEIN S-ACYLTRANSFERASE 22-RELATED"/>
    <property type="match status" value="1"/>
</dbReference>
<keyword evidence="5 8" id="KW-1133">Transmembrane helix</keyword>
<dbReference type="OMA" id="MICAFVE"/>
<keyword evidence="7 8" id="KW-0012">Acyltransferase</keyword>
<comment type="similarity">
    <text evidence="2 8">Belongs to the DHHC palmitoyltransferase family.</text>
</comment>
<dbReference type="GO" id="GO:0016020">
    <property type="term" value="C:membrane"/>
    <property type="evidence" value="ECO:0007669"/>
    <property type="project" value="UniProtKB-SubCell"/>
</dbReference>
<feature type="transmembrane region" description="Helical" evidence="8">
    <location>
        <begin position="263"/>
        <end position="293"/>
    </location>
</feature>
<protein>
    <recommendedName>
        <fullName evidence="8">S-acyltransferase</fullName>
        <ecNumber evidence="8">2.3.1.225</ecNumber>
    </recommendedName>
    <alternativeName>
        <fullName evidence="8">Palmitoyltransferase</fullName>
    </alternativeName>
</protein>
<dbReference type="EC" id="2.3.1.225" evidence="8"/>
<proteinExistence type="inferred from homology"/>
<feature type="transmembrane region" description="Helical" evidence="8">
    <location>
        <begin position="48"/>
        <end position="69"/>
    </location>
</feature>
<dbReference type="GO" id="GO:0005783">
    <property type="term" value="C:endoplasmic reticulum"/>
    <property type="evidence" value="ECO:0007669"/>
    <property type="project" value="TreeGrafter"/>
</dbReference>
<feature type="region of interest" description="Disordered" evidence="9">
    <location>
        <begin position="532"/>
        <end position="578"/>
    </location>
</feature>
<evidence type="ECO:0000256" key="1">
    <source>
        <dbReference type="ARBA" id="ARBA00004141"/>
    </source>
</evidence>